<dbReference type="GO" id="GO:0005829">
    <property type="term" value="C:cytosol"/>
    <property type="evidence" value="ECO:0007669"/>
    <property type="project" value="TreeGrafter"/>
</dbReference>
<dbReference type="SUPFAM" id="SSF48024">
    <property type="entry name" value="N-terminal domain of DnaB helicase"/>
    <property type="match status" value="1"/>
</dbReference>
<dbReference type="SUPFAM" id="SSF52540">
    <property type="entry name" value="P-loop containing nucleoside triphosphate hydrolases"/>
    <property type="match status" value="1"/>
</dbReference>
<dbReference type="CDD" id="cd00984">
    <property type="entry name" value="DnaB_C"/>
    <property type="match status" value="1"/>
</dbReference>
<accession>A0A1C3K1G1</accession>
<reference evidence="14 16" key="1">
    <citation type="submission" date="2016-06" db="EMBL/GenBank/DDBJ databases">
        <authorList>
            <person name="Kjaerup R.B."/>
            <person name="Dalgaard T.S."/>
            <person name="Juul-Madsen H.R."/>
        </authorList>
    </citation>
    <scope>NUCLEOTIDE SEQUENCE [LARGE SCALE GENOMIC DNA]</scope>
    <source>
        <strain evidence="14">Orrdi1</strain>
    </source>
</reference>
<dbReference type="NCBIfam" id="TIGR00665">
    <property type="entry name" value="DnaB"/>
    <property type="match status" value="1"/>
</dbReference>
<dbReference type="KEGG" id="odi:ODI_R1847"/>
<dbReference type="STRING" id="1851544.ODI_03624"/>
<evidence type="ECO:0000313" key="16">
    <source>
        <dbReference type="Proteomes" id="UP000078558"/>
    </source>
</evidence>
<comment type="function">
    <text evidence="12">The main replicative DNA helicase, it participates in initiation and elongation during chromosome replication. Travels ahead of the DNA replisome, separating dsDNA into templates for DNA synthesis. A processive ATP-dependent 5'-3' DNA helicase it has DNA-dependent ATPase activity.</text>
</comment>
<evidence type="ECO:0000256" key="5">
    <source>
        <dbReference type="ARBA" id="ARBA00022801"/>
    </source>
</evidence>
<dbReference type="GO" id="GO:0006269">
    <property type="term" value="P:DNA replication, synthesis of primer"/>
    <property type="evidence" value="ECO:0007669"/>
    <property type="project" value="UniProtKB-UniRule"/>
</dbReference>
<dbReference type="InterPro" id="IPR027417">
    <property type="entry name" value="P-loop_NTPase"/>
</dbReference>
<dbReference type="EMBL" id="FLRC01000017">
    <property type="protein sequence ID" value="SBT25321.1"/>
    <property type="molecule type" value="Genomic_DNA"/>
</dbReference>
<dbReference type="EC" id="5.6.2.3" evidence="11 12"/>
<dbReference type="PROSITE" id="PS51199">
    <property type="entry name" value="SF4_HELICASE"/>
    <property type="match status" value="1"/>
</dbReference>
<evidence type="ECO:0000256" key="12">
    <source>
        <dbReference type="RuleBase" id="RU362085"/>
    </source>
</evidence>
<protein>
    <recommendedName>
        <fullName evidence="11 12">Replicative DNA helicase</fullName>
        <ecNumber evidence="11 12">5.6.2.3</ecNumber>
    </recommendedName>
</protein>
<dbReference type="InterPro" id="IPR003593">
    <property type="entry name" value="AAA+_ATPase"/>
</dbReference>
<gene>
    <name evidence="14" type="ORF">ODI_03624</name>
    <name evidence="15" type="ORF">ODI_R1847</name>
</gene>
<evidence type="ECO:0000256" key="2">
    <source>
        <dbReference type="ARBA" id="ARBA00022515"/>
    </source>
</evidence>
<dbReference type="AlphaFoldDB" id="A0A1C3K1G1"/>
<dbReference type="PANTHER" id="PTHR30153:SF2">
    <property type="entry name" value="REPLICATIVE DNA HELICASE"/>
    <property type="match status" value="1"/>
</dbReference>
<evidence type="ECO:0000256" key="6">
    <source>
        <dbReference type="ARBA" id="ARBA00022806"/>
    </source>
</evidence>
<dbReference type="GO" id="GO:0003677">
    <property type="term" value="F:DNA binding"/>
    <property type="evidence" value="ECO:0007669"/>
    <property type="project" value="UniProtKB-UniRule"/>
</dbReference>
<dbReference type="GO" id="GO:1990077">
    <property type="term" value="C:primosome complex"/>
    <property type="evidence" value="ECO:0007669"/>
    <property type="project" value="UniProtKB-UniRule"/>
</dbReference>
<reference evidence="15 16" key="2">
    <citation type="submission" date="2017-08" db="EMBL/GenBank/DDBJ databases">
        <authorList>
            <person name="de Groot N.N."/>
        </authorList>
    </citation>
    <scope>NUCLEOTIDE SEQUENCE [LARGE SCALE GENOMIC DNA]</scope>
    <source>
        <strain evidence="15">Orrdi1</strain>
    </source>
</reference>
<evidence type="ECO:0000256" key="10">
    <source>
        <dbReference type="ARBA" id="ARBA00048954"/>
    </source>
</evidence>
<evidence type="ECO:0000256" key="9">
    <source>
        <dbReference type="ARBA" id="ARBA00023235"/>
    </source>
</evidence>
<feature type="domain" description="SF4 helicase" evidence="13">
    <location>
        <begin position="165"/>
        <end position="428"/>
    </location>
</feature>
<keyword evidence="7 12" id="KW-0067">ATP-binding</keyword>
<name>A0A1C3K1G1_9BURK</name>
<evidence type="ECO:0000256" key="7">
    <source>
        <dbReference type="ARBA" id="ARBA00022840"/>
    </source>
</evidence>
<proteinExistence type="inferred from homology"/>
<comment type="catalytic activity">
    <reaction evidence="10 12">
        <text>ATP + H2O = ADP + phosphate + H(+)</text>
        <dbReference type="Rhea" id="RHEA:13065"/>
        <dbReference type="ChEBI" id="CHEBI:15377"/>
        <dbReference type="ChEBI" id="CHEBI:15378"/>
        <dbReference type="ChEBI" id="CHEBI:30616"/>
        <dbReference type="ChEBI" id="CHEBI:43474"/>
        <dbReference type="ChEBI" id="CHEBI:456216"/>
        <dbReference type="EC" id="5.6.2.3"/>
    </reaction>
</comment>
<keyword evidence="2 12" id="KW-0639">Primosome</keyword>
<dbReference type="PANTHER" id="PTHR30153">
    <property type="entry name" value="REPLICATIVE DNA HELICASE DNAB"/>
    <property type="match status" value="1"/>
</dbReference>
<keyword evidence="5 12" id="KW-0378">Hydrolase</keyword>
<organism evidence="14 16">
    <name type="scientific">Orrella dioscoreae</name>
    <dbReference type="NCBI Taxonomy" id="1851544"/>
    <lineage>
        <taxon>Bacteria</taxon>
        <taxon>Pseudomonadati</taxon>
        <taxon>Pseudomonadota</taxon>
        <taxon>Betaproteobacteria</taxon>
        <taxon>Burkholderiales</taxon>
        <taxon>Alcaligenaceae</taxon>
        <taxon>Orrella</taxon>
    </lineage>
</organism>
<keyword evidence="3 12" id="KW-0235">DNA replication</keyword>
<dbReference type="InterPro" id="IPR036185">
    <property type="entry name" value="DNA_heli_DnaB-like_N_sf"/>
</dbReference>
<evidence type="ECO:0000313" key="14">
    <source>
        <dbReference type="EMBL" id="SBT25321.1"/>
    </source>
</evidence>
<dbReference type="Pfam" id="PF03796">
    <property type="entry name" value="DnaB_C"/>
    <property type="match status" value="1"/>
</dbReference>
<dbReference type="RefSeq" id="WP_067753063.1">
    <property type="nucleotide sequence ID" value="NZ_LT907988.1"/>
</dbReference>
<dbReference type="GO" id="GO:0016787">
    <property type="term" value="F:hydrolase activity"/>
    <property type="evidence" value="ECO:0007669"/>
    <property type="project" value="UniProtKB-KW"/>
</dbReference>
<dbReference type="InterPro" id="IPR007694">
    <property type="entry name" value="DNA_helicase_DnaB-like_C"/>
</dbReference>
<dbReference type="EMBL" id="LT907988">
    <property type="protein sequence ID" value="SOE49109.1"/>
    <property type="molecule type" value="Genomic_DNA"/>
</dbReference>
<dbReference type="Pfam" id="PF00772">
    <property type="entry name" value="DnaB"/>
    <property type="match status" value="1"/>
</dbReference>
<dbReference type="SMART" id="SM00382">
    <property type="entry name" value="AAA"/>
    <property type="match status" value="1"/>
</dbReference>
<dbReference type="GO" id="GO:0005524">
    <property type="term" value="F:ATP binding"/>
    <property type="evidence" value="ECO:0007669"/>
    <property type="project" value="UniProtKB-UniRule"/>
</dbReference>
<dbReference type="InterPro" id="IPR007693">
    <property type="entry name" value="DNA_helicase_DnaB-like_N"/>
</dbReference>
<dbReference type="Proteomes" id="UP000078558">
    <property type="component" value="Chromosome I"/>
</dbReference>
<keyword evidence="9" id="KW-0413">Isomerase</keyword>
<evidence type="ECO:0000256" key="1">
    <source>
        <dbReference type="ARBA" id="ARBA00008428"/>
    </source>
</evidence>
<keyword evidence="16" id="KW-1185">Reference proteome</keyword>
<evidence type="ECO:0000259" key="13">
    <source>
        <dbReference type="PROSITE" id="PS51199"/>
    </source>
</evidence>
<sequence>MIANLDAEQAVIGALLLDNGAFDRMGHLEAEHFFRADHRAIFREVSSSILRGQSVDVLTLMDRLEGTEASDPVYLHTLAANTPSAANIARYASIVKEKAQRRELARASAVAADLAENDMSRDAASLIDGLQGELERLAESRSQNEPVRVDDDLIPYLTELEERAEGKVALAIPTGFPDLDKRLNGGIRRGELMVVAARPKMGKSALAFNIALNASVDHSVLILSMEMPRKQIHDRNVSVLTKIPLSKLLNPSKFDQSDWTELTSAVERLRSRNLSLDDQGGLRLMDVRAKARQTRRKHGLDLLVIDYLQLMEGEGDNRNAQIEQITRGLKALAKEMGIGIVLLSQLNRDLERRPNKRPMPADLRDSGAIEQDCDIALFLYRDEVYNPDSRDKGICEVNVGLIRQGEPGVVGLVYEAERTCFKSLEMGRQFNQPEAEGKRVRYSALRD</sequence>
<comment type="similarity">
    <text evidence="1 12">Belongs to the helicase family. DnaB subfamily.</text>
</comment>
<keyword evidence="6 12" id="KW-0347">Helicase</keyword>
<evidence type="ECO:0000256" key="3">
    <source>
        <dbReference type="ARBA" id="ARBA00022705"/>
    </source>
</evidence>
<dbReference type="InterPro" id="IPR016136">
    <property type="entry name" value="DNA_helicase_N/primase_C"/>
</dbReference>
<dbReference type="Gene3D" id="1.10.860.10">
    <property type="entry name" value="DNAb Helicase, Chain A"/>
    <property type="match status" value="1"/>
</dbReference>
<evidence type="ECO:0000256" key="8">
    <source>
        <dbReference type="ARBA" id="ARBA00023125"/>
    </source>
</evidence>
<evidence type="ECO:0000256" key="11">
    <source>
        <dbReference type="NCBIfam" id="TIGR00665"/>
    </source>
</evidence>
<keyword evidence="4 12" id="KW-0547">Nucleotide-binding</keyword>
<keyword evidence="8 12" id="KW-0238">DNA-binding</keyword>
<dbReference type="OrthoDB" id="8873702at2"/>
<evidence type="ECO:0000256" key="4">
    <source>
        <dbReference type="ARBA" id="ARBA00022741"/>
    </source>
</evidence>
<dbReference type="GO" id="GO:0043139">
    <property type="term" value="F:5'-3' DNA helicase activity"/>
    <property type="evidence" value="ECO:0007669"/>
    <property type="project" value="UniProtKB-EC"/>
</dbReference>
<dbReference type="Gene3D" id="3.40.50.300">
    <property type="entry name" value="P-loop containing nucleotide triphosphate hydrolases"/>
    <property type="match status" value="1"/>
</dbReference>
<evidence type="ECO:0000313" key="15">
    <source>
        <dbReference type="EMBL" id="SOE49109.1"/>
    </source>
</evidence>
<dbReference type="InterPro" id="IPR007692">
    <property type="entry name" value="DNA_helicase_DnaB"/>
</dbReference>